<dbReference type="Pfam" id="PF25669">
    <property type="entry name" value="SMP_MUG190-like"/>
    <property type="match status" value="1"/>
</dbReference>
<feature type="compositionally biased region" description="Polar residues" evidence="6">
    <location>
        <begin position="190"/>
        <end position="211"/>
    </location>
</feature>
<gene>
    <name evidence="9" type="ORF">D9756_011603</name>
</gene>
<keyword evidence="2" id="KW-0813">Transport</keyword>
<dbReference type="AlphaFoldDB" id="A0A8H5CLJ2"/>
<feature type="domain" description="SMP-LTD" evidence="8">
    <location>
        <begin position="215"/>
        <end position="425"/>
    </location>
</feature>
<dbReference type="Proteomes" id="UP000559027">
    <property type="component" value="Unassembled WGS sequence"/>
</dbReference>
<feature type="region of interest" description="Disordered" evidence="6">
    <location>
        <begin position="190"/>
        <end position="215"/>
    </location>
</feature>
<evidence type="ECO:0008006" key="11">
    <source>
        <dbReference type="Google" id="ProtNLM"/>
    </source>
</evidence>
<dbReference type="OrthoDB" id="419768at2759"/>
<evidence type="ECO:0000256" key="5">
    <source>
        <dbReference type="ARBA" id="ARBA00023136"/>
    </source>
</evidence>
<evidence type="ECO:0000256" key="4">
    <source>
        <dbReference type="ARBA" id="ARBA00023121"/>
    </source>
</evidence>
<keyword evidence="3" id="KW-0445">Lipid transport</keyword>
<dbReference type="PANTHER" id="PTHR47348:SF2">
    <property type="entry name" value="MEIOTICALLY UP-REGULATED 190 PROTEIN"/>
    <property type="match status" value="1"/>
</dbReference>
<proteinExistence type="predicted"/>
<reference evidence="9 10" key="1">
    <citation type="journal article" date="2020" name="ISME J.">
        <title>Uncovering the hidden diversity of litter-decomposition mechanisms in mushroom-forming fungi.</title>
        <authorList>
            <person name="Floudas D."/>
            <person name="Bentzer J."/>
            <person name="Ahren D."/>
            <person name="Johansson T."/>
            <person name="Persson P."/>
            <person name="Tunlid A."/>
        </authorList>
    </citation>
    <scope>NUCLEOTIDE SEQUENCE [LARGE SCALE GENOMIC DNA]</scope>
    <source>
        <strain evidence="9 10">CBS 146.42</strain>
    </source>
</reference>
<dbReference type="GO" id="GO:0006869">
    <property type="term" value="P:lipid transport"/>
    <property type="evidence" value="ECO:0007669"/>
    <property type="project" value="UniProtKB-KW"/>
</dbReference>
<dbReference type="InterPro" id="IPR035892">
    <property type="entry name" value="C2_domain_sf"/>
</dbReference>
<dbReference type="SUPFAM" id="SSF49562">
    <property type="entry name" value="C2 domain (Calcium/lipid-binding domain, CaLB)"/>
    <property type="match status" value="1"/>
</dbReference>
<comment type="subcellular location">
    <subcellularLocation>
        <location evidence="1">Membrane</location>
    </subcellularLocation>
</comment>
<feature type="region of interest" description="Disordered" evidence="6">
    <location>
        <begin position="657"/>
        <end position="716"/>
    </location>
</feature>
<evidence type="ECO:0000256" key="6">
    <source>
        <dbReference type="SAM" id="MobiDB-lite"/>
    </source>
</evidence>
<dbReference type="InterPro" id="IPR000008">
    <property type="entry name" value="C2_dom"/>
</dbReference>
<dbReference type="Pfam" id="PF00168">
    <property type="entry name" value="C2"/>
    <property type="match status" value="1"/>
</dbReference>
<dbReference type="PROSITE" id="PS51847">
    <property type="entry name" value="SMP"/>
    <property type="match status" value="1"/>
</dbReference>
<evidence type="ECO:0000313" key="9">
    <source>
        <dbReference type="EMBL" id="KAF5343509.1"/>
    </source>
</evidence>
<comment type="caution">
    <text evidence="9">The sequence shown here is derived from an EMBL/GenBank/DDBJ whole genome shotgun (WGS) entry which is preliminary data.</text>
</comment>
<dbReference type="EMBL" id="JAACJO010000100">
    <property type="protein sequence ID" value="KAF5343509.1"/>
    <property type="molecule type" value="Genomic_DNA"/>
</dbReference>
<feature type="domain" description="C2" evidence="7">
    <location>
        <begin position="428"/>
        <end position="551"/>
    </location>
</feature>
<dbReference type="PANTHER" id="PTHR47348">
    <property type="entry name" value="MEIOTICALLY UP-REGULATED GENE 190 PROTEIN"/>
    <property type="match status" value="1"/>
</dbReference>
<evidence type="ECO:0000256" key="3">
    <source>
        <dbReference type="ARBA" id="ARBA00023055"/>
    </source>
</evidence>
<dbReference type="InterPro" id="IPR031468">
    <property type="entry name" value="SMP_LBD"/>
</dbReference>
<dbReference type="CDD" id="cd21676">
    <property type="entry name" value="SMP_Mug190"/>
    <property type="match status" value="1"/>
</dbReference>
<sequence>MPSHRNNEREVIDPITHLPLIIHDITDVELEQIPPPLSTAEERQRASAPVTHQHAYGFESPRTVETNLNHDKTSRLVYDLTHKGWWTDPGVDLERFRVQAAVVAEVLRVSGRLSVCSHGGLLVFSSQDEISPSWTFGIAILSLRLVQPRPSQDSSNLQPDSSVRAKMMISTQTCAISCLDLHTYHNNLPFTHQAPSPSEQPSSTDSLSKETSLNDRDSPGWLNSLLRSVWPIVNPALFTSIADMLEDSLQHSLPKLIRGVRIADIGQGVEPVRILGIQFLAPGSASQSVHGLQAEEGDYMNIEVAFAYRSKPTTSTMGLKGRSANLHMLLEFYTSGGVQMPVWVELTGFLAMARARIQLTPNPPFVARMTLSFLGQPKVTMNCTPLAKNFLNVMDIPGLSGWLQRNVDSVIAEYVAPKSINLDLLSMLMGAPKMDVEALGVIVVTIRSASGFENADQTKVLKTGENARKGDVYVTLGWSKWGKFLWATRKDKNPVWEETTAILVTPQELDAQESLRVQIWDADRFTADDLVGTVDVPLVELMRSNETLNSITIREDQLRTDTRSAESIPGKLLWECGYFEKTTLKQLIEHADESRGHNGGSLGALDGLGSYEEVKAGIEAEAEKKLREAKTREILDEQKGEDDAGVGLRFLDQTPASAAGNVDSAGNGASPSSSEDKCTTSEVEQQKQEDLISESNNLIASSLLPHTSPPGSSVFV</sequence>
<evidence type="ECO:0000259" key="8">
    <source>
        <dbReference type="PROSITE" id="PS51847"/>
    </source>
</evidence>
<accession>A0A8H5CLJ2</accession>
<feature type="compositionally biased region" description="Basic and acidic residues" evidence="6">
    <location>
        <begin position="674"/>
        <end position="690"/>
    </location>
</feature>
<keyword evidence="4" id="KW-0446">Lipid-binding</keyword>
<dbReference type="GO" id="GO:0008289">
    <property type="term" value="F:lipid binding"/>
    <property type="evidence" value="ECO:0007669"/>
    <property type="project" value="UniProtKB-KW"/>
</dbReference>
<dbReference type="Gene3D" id="2.60.40.150">
    <property type="entry name" value="C2 domain"/>
    <property type="match status" value="1"/>
</dbReference>
<dbReference type="SMART" id="SM00239">
    <property type="entry name" value="C2"/>
    <property type="match status" value="1"/>
</dbReference>
<evidence type="ECO:0000256" key="1">
    <source>
        <dbReference type="ARBA" id="ARBA00004370"/>
    </source>
</evidence>
<dbReference type="PROSITE" id="PS50004">
    <property type="entry name" value="C2"/>
    <property type="match status" value="1"/>
</dbReference>
<organism evidence="9 10">
    <name type="scientific">Leucocoprinus leucothites</name>
    <dbReference type="NCBI Taxonomy" id="201217"/>
    <lineage>
        <taxon>Eukaryota</taxon>
        <taxon>Fungi</taxon>
        <taxon>Dikarya</taxon>
        <taxon>Basidiomycota</taxon>
        <taxon>Agaricomycotina</taxon>
        <taxon>Agaricomycetes</taxon>
        <taxon>Agaricomycetidae</taxon>
        <taxon>Agaricales</taxon>
        <taxon>Agaricineae</taxon>
        <taxon>Agaricaceae</taxon>
        <taxon>Leucocoprinus</taxon>
    </lineage>
</organism>
<keyword evidence="5" id="KW-0472">Membrane</keyword>
<evidence type="ECO:0000256" key="2">
    <source>
        <dbReference type="ARBA" id="ARBA00022448"/>
    </source>
</evidence>
<dbReference type="GO" id="GO:0016020">
    <property type="term" value="C:membrane"/>
    <property type="evidence" value="ECO:0007669"/>
    <property type="project" value="UniProtKB-SubCell"/>
</dbReference>
<name>A0A8H5CLJ2_9AGAR</name>
<evidence type="ECO:0000259" key="7">
    <source>
        <dbReference type="PROSITE" id="PS50004"/>
    </source>
</evidence>
<protein>
    <recommendedName>
        <fullName evidence="11">C2 domain-containing protein</fullName>
    </recommendedName>
</protein>
<evidence type="ECO:0000313" key="10">
    <source>
        <dbReference type="Proteomes" id="UP000559027"/>
    </source>
</evidence>
<keyword evidence="10" id="KW-1185">Reference proteome</keyword>